<feature type="compositionally biased region" description="Pro residues" evidence="1">
    <location>
        <begin position="129"/>
        <end position="143"/>
    </location>
</feature>
<accession>E4N9P1</accession>
<dbReference type="GO" id="GO:0044550">
    <property type="term" value="P:secondary metabolite biosynthetic process"/>
    <property type="evidence" value="ECO:0007669"/>
    <property type="project" value="TreeGrafter"/>
</dbReference>
<dbReference type="PROSITE" id="PS00455">
    <property type="entry name" value="AMP_BINDING"/>
    <property type="match status" value="1"/>
</dbReference>
<dbReference type="InterPro" id="IPR042099">
    <property type="entry name" value="ANL_N_sf"/>
</dbReference>
<dbReference type="RefSeq" id="WP_014135240.1">
    <property type="nucleotide sequence ID" value="NC_016109.1"/>
</dbReference>
<dbReference type="KEGG" id="ksk:KSE_20990"/>
<evidence type="ECO:0000259" key="2">
    <source>
        <dbReference type="Pfam" id="PF00501"/>
    </source>
</evidence>
<keyword evidence="4" id="KW-1185">Reference proteome</keyword>
<dbReference type="HOGENOM" id="CLU_000022_2_12_11"/>
<dbReference type="GO" id="GO:0005737">
    <property type="term" value="C:cytoplasm"/>
    <property type="evidence" value="ECO:0007669"/>
    <property type="project" value="TreeGrafter"/>
</dbReference>
<dbReference type="InterPro" id="IPR045851">
    <property type="entry name" value="AMP-bd_C_sf"/>
</dbReference>
<dbReference type="Gene3D" id="3.30.300.30">
    <property type="match status" value="1"/>
</dbReference>
<reference evidence="3 4" key="1">
    <citation type="journal article" date="2010" name="DNA Res.">
        <title>Genome sequence of Kitasatospora setae NBRC 14216T: an evolutionary snapshot of the family Streptomycetaceae.</title>
        <authorList>
            <person name="Ichikawa N."/>
            <person name="Oguchi A."/>
            <person name="Ikeda H."/>
            <person name="Ishikawa J."/>
            <person name="Kitani S."/>
            <person name="Watanabe Y."/>
            <person name="Nakamura S."/>
            <person name="Katano Y."/>
            <person name="Kishi E."/>
            <person name="Sasagawa M."/>
            <person name="Ankai A."/>
            <person name="Fukui S."/>
            <person name="Hashimoto Y."/>
            <person name="Kamata S."/>
            <person name="Otoguro M."/>
            <person name="Tanikawa S."/>
            <person name="Nihira T."/>
            <person name="Horinouchi S."/>
            <person name="Ohnishi Y."/>
            <person name="Hayakawa M."/>
            <person name="Kuzuyama T."/>
            <person name="Arisawa A."/>
            <person name="Nomoto F."/>
            <person name="Miura H."/>
            <person name="Takahashi Y."/>
            <person name="Fujita N."/>
        </authorList>
    </citation>
    <scope>NUCLEOTIDE SEQUENCE [LARGE SCALE GENOMIC DNA]</scope>
    <source>
        <strain evidence="4">ATCC 33774 / DSM 43861 / JCM 3304 / KCC A-0304 / NBRC 14216 / KM-6054</strain>
    </source>
</reference>
<protein>
    <recommendedName>
        <fullName evidence="2">AMP-dependent synthetase/ligase domain-containing protein</fullName>
    </recommendedName>
</protein>
<dbReference type="GO" id="GO:0043041">
    <property type="term" value="P:amino acid activation for nonribosomal peptide biosynthetic process"/>
    <property type="evidence" value="ECO:0007669"/>
    <property type="project" value="TreeGrafter"/>
</dbReference>
<dbReference type="SUPFAM" id="SSF56801">
    <property type="entry name" value="Acetyl-CoA synthetase-like"/>
    <property type="match status" value="1"/>
</dbReference>
<dbReference type="PANTHER" id="PTHR45527:SF1">
    <property type="entry name" value="FATTY ACID SYNTHASE"/>
    <property type="match status" value="1"/>
</dbReference>
<sequence>MATRDTLVTRFERVARRHPEAVAFEHDGRTVTYRELPARVGAVQRLLPVGAGRIGLLGTRSLAACLGYLAVLRTGAATVPLNPAFPADRNLAVCRLAGVDTVLTDGCAPDSVLRHYRDAGLTVVRVPDPDPTAPPPPPPPAAPTDPDAEAYVLFTSGSTGVPKGVPVRHRNAVAFLDHLVPHYGFGVGARVALAVDLVFDPSVIGLFGSVCSGATAVLPVAQEALTPTHFVRARDITHLFSVPSAIVRAGQLRLLGPNSLPSLRWSGFGGEPLTAEQAGAWAAAAPASRIANVYGPTELTVFCTGYDLPPDPAHWPATSNGTVPIGRVHPGHDWLLLTPDGRPGEDGELCVRGPQRFTGYTDPAADDGRFFAYDPAAPHLPPVVHDGGAPLTAAHWYRTGDRVRLEHGTLVHVGRLDRQVKVRGFRVELADVETGLRRVAGVSGAAVVRTADTTLHAFHTGSRLTQEELLAALREWLPPYMLPARTSWLPELPLNHNGKVDHRRLTELLPQRT</sequence>
<dbReference type="Gene3D" id="3.40.50.12780">
    <property type="entry name" value="N-terminal domain of ligase-like"/>
    <property type="match status" value="1"/>
</dbReference>
<proteinExistence type="predicted"/>
<dbReference type="Proteomes" id="UP000007076">
    <property type="component" value="Chromosome"/>
</dbReference>
<dbReference type="EMBL" id="AP010968">
    <property type="protein sequence ID" value="BAJ27922.1"/>
    <property type="molecule type" value="Genomic_DNA"/>
</dbReference>
<name>E4N9P1_KITSK</name>
<dbReference type="eggNOG" id="COG1020">
    <property type="taxonomic scope" value="Bacteria"/>
</dbReference>
<gene>
    <name evidence="3" type="ordered locus">KSE_20990</name>
</gene>
<dbReference type="STRING" id="452652.KSE_20990"/>
<feature type="domain" description="AMP-dependent synthetase/ligase" evidence="2">
    <location>
        <begin position="11"/>
        <end position="360"/>
    </location>
</feature>
<evidence type="ECO:0000313" key="3">
    <source>
        <dbReference type="EMBL" id="BAJ27922.1"/>
    </source>
</evidence>
<dbReference type="InterPro" id="IPR000873">
    <property type="entry name" value="AMP-dep_synth/lig_dom"/>
</dbReference>
<evidence type="ECO:0000256" key="1">
    <source>
        <dbReference type="SAM" id="MobiDB-lite"/>
    </source>
</evidence>
<dbReference type="InterPro" id="IPR020845">
    <property type="entry name" value="AMP-binding_CS"/>
</dbReference>
<dbReference type="AlphaFoldDB" id="E4N9P1"/>
<feature type="region of interest" description="Disordered" evidence="1">
    <location>
        <begin position="124"/>
        <end position="147"/>
    </location>
</feature>
<dbReference type="Pfam" id="PF00501">
    <property type="entry name" value="AMP-binding"/>
    <property type="match status" value="1"/>
</dbReference>
<organism evidence="3 4">
    <name type="scientific">Kitasatospora setae (strain ATCC 33774 / DSM 43861 / JCM 3304 / KCC A-0304 / NBRC 14216 / KM-6054)</name>
    <name type="common">Streptomyces setae</name>
    <dbReference type="NCBI Taxonomy" id="452652"/>
    <lineage>
        <taxon>Bacteria</taxon>
        <taxon>Bacillati</taxon>
        <taxon>Actinomycetota</taxon>
        <taxon>Actinomycetes</taxon>
        <taxon>Kitasatosporales</taxon>
        <taxon>Streptomycetaceae</taxon>
        <taxon>Kitasatospora</taxon>
    </lineage>
</organism>
<dbReference type="PATRIC" id="fig|452652.3.peg.2111"/>
<dbReference type="GO" id="GO:0031177">
    <property type="term" value="F:phosphopantetheine binding"/>
    <property type="evidence" value="ECO:0007669"/>
    <property type="project" value="TreeGrafter"/>
</dbReference>
<evidence type="ECO:0000313" key="4">
    <source>
        <dbReference type="Proteomes" id="UP000007076"/>
    </source>
</evidence>
<dbReference type="PANTHER" id="PTHR45527">
    <property type="entry name" value="NONRIBOSOMAL PEPTIDE SYNTHETASE"/>
    <property type="match status" value="1"/>
</dbReference>